<dbReference type="RefSeq" id="WP_230310551.1">
    <property type="nucleotide sequence ID" value="NZ_JADOZZ010000001.1"/>
</dbReference>
<sequence length="164" mass="19553">MDIRETLNRQDYTKLDEFSKQLEGFEGLFADKDLLKMRQELTKINKDEVVGLCSEINGYKTGFMDALTLLDSETDLQAFKELFEKWWIDYEFDQRINALLGQYPYTNFEERTDYKLKVEYKTRPRKEVTIIITNDLDTSSKSELKKLTILTKREYCYGKSFEGW</sequence>
<reference evidence="1" key="1">
    <citation type="submission" date="2023-01" db="EMBL/GenBank/DDBJ databases">
        <title>Human gut microbiome strain richness.</title>
        <authorList>
            <person name="Chen-Liaw A."/>
        </authorList>
    </citation>
    <scope>NUCLEOTIDE SEQUENCE</scope>
    <source>
        <strain evidence="1">1001095st1_G4_1001095IJ_161003</strain>
    </source>
</reference>
<gene>
    <name evidence="1" type="ORF">PNU26_01185</name>
</gene>
<protein>
    <submittedName>
        <fullName evidence="1">Uncharacterized protein</fullName>
    </submittedName>
</protein>
<accession>A0AAW6D8G5</accession>
<proteinExistence type="predicted"/>
<comment type="caution">
    <text evidence="1">The sequence shown here is derived from an EMBL/GenBank/DDBJ whole genome shotgun (WGS) entry which is preliminary data.</text>
</comment>
<dbReference type="Proteomes" id="UP001210204">
    <property type="component" value="Unassembled WGS sequence"/>
</dbReference>
<evidence type="ECO:0000313" key="1">
    <source>
        <dbReference type="EMBL" id="MDB8613019.1"/>
    </source>
</evidence>
<organism evidence="1 2">
    <name type="scientific">Streptococcus salivarius</name>
    <dbReference type="NCBI Taxonomy" id="1304"/>
    <lineage>
        <taxon>Bacteria</taxon>
        <taxon>Bacillati</taxon>
        <taxon>Bacillota</taxon>
        <taxon>Bacilli</taxon>
        <taxon>Lactobacillales</taxon>
        <taxon>Streptococcaceae</taxon>
        <taxon>Streptococcus</taxon>
    </lineage>
</organism>
<name>A0AAW6D8G5_STRSL</name>
<evidence type="ECO:0000313" key="2">
    <source>
        <dbReference type="Proteomes" id="UP001210204"/>
    </source>
</evidence>
<dbReference type="EMBL" id="JAQMJT010000001">
    <property type="protein sequence ID" value="MDB8613019.1"/>
    <property type="molecule type" value="Genomic_DNA"/>
</dbReference>
<dbReference type="AlphaFoldDB" id="A0AAW6D8G5"/>